<dbReference type="Gene3D" id="3.10.105.10">
    <property type="entry name" value="Dipeptide-binding Protein, Domain 3"/>
    <property type="match status" value="1"/>
</dbReference>
<evidence type="ECO:0000313" key="4">
    <source>
        <dbReference type="EMBL" id="SUA89063.1"/>
    </source>
</evidence>
<dbReference type="PANTHER" id="PTHR30290:SF64">
    <property type="entry name" value="ABC TRANSPORTER PERIPLASMIC BINDING PROTEIN"/>
    <property type="match status" value="1"/>
</dbReference>
<dbReference type="PIRSF" id="PIRSF002741">
    <property type="entry name" value="MppA"/>
    <property type="match status" value="1"/>
</dbReference>
<gene>
    <name evidence="4" type="primary">oppA</name>
    <name evidence="4" type="ORF">NCTC13159_00523</name>
</gene>
<comment type="caution">
    <text evidence="4">The sequence shown here is derived from an EMBL/GenBank/DDBJ whole genome shotgun (WGS) entry which is preliminary data.</text>
</comment>
<protein>
    <submittedName>
        <fullName evidence="4">Periplasmic oligopeptide-binding protein</fullName>
    </submittedName>
</protein>
<sequence>MRPGPTGQALGDEYGRRMNARTTRHSHTIGRALVAFVTSLASQASSAPVASFAPFAPFAPLASFVSVASIATPSRSKISSCFRATCTALALVGLTMSPAAHAKYAIAQYGEPKYPQGFTHFDYVNPDAPRGGTLTLGNPDRRTGFDKFNPFTLRGTAPPGVLALMFETLGTGSADEPATVYGLLADDIAVAPDGASVTFHLNPAARFNNGDPVTAQDVKYSFDTLIGPQAAPGFKVMLADVKGVTVLDRRRVRFDFRRVSPDLPLLVATVPVFSPKWGVGPDGKRTKFDALTFETPIASGPYLIESYDGGRRITFRRDPNYWGNDLAVRRGTYNFERIVYKLYSDDIVRLEGFKAGEFDAITEYRARSWVRSYVGKRFRDGELIKREFAHHNAAGMQGFILNTRRALFRDVRVRRALDLALDFQWLNRQLFYNQYQRIYSYFTNSDLAARGMPSEAELKLLEPLRRKLDPAVFGPMVQQPTTNPPASLRENLREARALLAQAGWTYRDGALRNAKGEPFVFEFLDDGGAMGPIASAYSRNLAKLGITLNFRQSDFALYQKRIETFDYDMISLRFPDSQIPGTELLDRFGSRSADVEGSDNVIGLKDPAVDALTGELVRARTYEDLVAAARALDRVLMNGYYIVPQWFSSVHRMAYKRNLHFPDKLPLYYTAEGWLVSTWWDASPAGGKAAAPPGPAASASSPSSSSPAR</sequence>
<dbReference type="CDD" id="cd08497">
    <property type="entry name" value="MbnE-like"/>
    <property type="match status" value="1"/>
</dbReference>
<dbReference type="Gene3D" id="3.40.190.10">
    <property type="entry name" value="Periplasmic binding protein-like II"/>
    <property type="match status" value="1"/>
</dbReference>
<feature type="domain" description="Solute-binding protein family 5" evidence="3">
    <location>
        <begin position="180"/>
        <end position="590"/>
    </location>
</feature>
<evidence type="ECO:0000313" key="5">
    <source>
        <dbReference type="Proteomes" id="UP000254589"/>
    </source>
</evidence>
<accession>A0AAJ5CYZ4</accession>
<evidence type="ECO:0000256" key="1">
    <source>
        <dbReference type="ARBA" id="ARBA00022729"/>
    </source>
</evidence>
<dbReference type="InterPro" id="IPR030678">
    <property type="entry name" value="Peptide/Ni-bd"/>
</dbReference>
<dbReference type="GO" id="GO:0043190">
    <property type="term" value="C:ATP-binding cassette (ABC) transporter complex"/>
    <property type="evidence" value="ECO:0007669"/>
    <property type="project" value="InterPro"/>
</dbReference>
<feature type="region of interest" description="Disordered" evidence="2">
    <location>
        <begin position="684"/>
        <end position="709"/>
    </location>
</feature>
<dbReference type="GO" id="GO:1904680">
    <property type="term" value="F:peptide transmembrane transporter activity"/>
    <property type="evidence" value="ECO:0007669"/>
    <property type="project" value="TreeGrafter"/>
</dbReference>
<dbReference type="GO" id="GO:0030288">
    <property type="term" value="C:outer membrane-bounded periplasmic space"/>
    <property type="evidence" value="ECO:0007669"/>
    <property type="project" value="TreeGrafter"/>
</dbReference>
<organism evidence="4 5">
    <name type="scientific">Pandoraea pulmonicola</name>
    <dbReference type="NCBI Taxonomy" id="93221"/>
    <lineage>
        <taxon>Bacteria</taxon>
        <taxon>Pseudomonadati</taxon>
        <taxon>Pseudomonadota</taxon>
        <taxon>Betaproteobacteria</taxon>
        <taxon>Burkholderiales</taxon>
        <taxon>Burkholderiaceae</taxon>
        <taxon>Pandoraea</taxon>
    </lineage>
</organism>
<dbReference type="SUPFAM" id="SSF53850">
    <property type="entry name" value="Periplasmic binding protein-like II"/>
    <property type="match status" value="1"/>
</dbReference>
<dbReference type="GO" id="GO:0015833">
    <property type="term" value="P:peptide transport"/>
    <property type="evidence" value="ECO:0007669"/>
    <property type="project" value="TreeGrafter"/>
</dbReference>
<dbReference type="PANTHER" id="PTHR30290">
    <property type="entry name" value="PERIPLASMIC BINDING COMPONENT OF ABC TRANSPORTER"/>
    <property type="match status" value="1"/>
</dbReference>
<dbReference type="InterPro" id="IPR039424">
    <property type="entry name" value="SBP_5"/>
</dbReference>
<dbReference type="Pfam" id="PF00496">
    <property type="entry name" value="SBP_bac_5"/>
    <property type="match status" value="1"/>
</dbReference>
<evidence type="ECO:0000256" key="2">
    <source>
        <dbReference type="SAM" id="MobiDB-lite"/>
    </source>
</evidence>
<keyword evidence="1" id="KW-0732">Signal</keyword>
<proteinExistence type="predicted"/>
<dbReference type="InterPro" id="IPR000914">
    <property type="entry name" value="SBP_5_dom"/>
</dbReference>
<dbReference type="Proteomes" id="UP000254589">
    <property type="component" value="Unassembled WGS sequence"/>
</dbReference>
<dbReference type="GO" id="GO:0042884">
    <property type="term" value="P:microcin transport"/>
    <property type="evidence" value="ECO:0007669"/>
    <property type="project" value="TreeGrafter"/>
</dbReference>
<dbReference type="EMBL" id="UGSJ01000001">
    <property type="protein sequence ID" value="SUA89063.1"/>
    <property type="molecule type" value="Genomic_DNA"/>
</dbReference>
<name>A0AAJ5CYZ4_PANPU</name>
<reference evidence="4 5" key="1">
    <citation type="submission" date="2018-06" db="EMBL/GenBank/DDBJ databases">
        <authorList>
            <consortium name="Pathogen Informatics"/>
            <person name="Doyle S."/>
        </authorList>
    </citation>
    <scope>NUCLEOTIDE SEQUENCE [LARGE SCALE GENOMIC DNA]</scope>
    <source>
        <strain evidence="4 5">NCTC13159</strain>
    </source>
</reference>
<dbReference type="AlphaFoldDB" id="A0AAJ5CYZ4"/>
<evidence type="ECO:0000259" key="3">
    <source>
        <dbReference type="Pfam" id="PF00496"/>
    </source>
</evidence>